<dbReference type="Proteomes" id="UP000062160">
    <property type="component" value="Unassembled WGS sequence"/>
</dbReference>
<evidence type="ECO:0000313" key="18">
    <source>
        <dbReference type="EMBL" id="GAQ26293.1"/>
    </source>
</evidence>
<evidence type="ECO:0000256" key="7">
    <source>
        <dbReference type="ARBA" id="ARBA00022664"/>
    </source>
</evidence>
<keyword evidence="7 15" id="KW-0507">mRNA processing</keyword>
<dbReference type="GO" id="GO:0004525">
    <property type="term" value="F:ribonuclease III activity"/>
    <property type="evidence" value="ECO:0007669"/>
    <property type="project" value="UniProtKB-UniRule"/>
</dbReference>
<protein>
    <recommendedName>
        <fullName evidence="15">Ribonuclease 3</fullName>
        <ecNumber evidence="15">3.1.26.3</ecNumber>
    </recommendedName>
    <alternativeName>
        <fullName evidence="15">Ribonuclease III</fullName>
        <shortName evidence="15">RNase III</shortName>
    </alternativeName>
</protein>
<feature type="binding site" evidence="15">
    <location>
        <position position="126"/>
    </location>
    <ligand>
        <name>Mg(2+)</name>
        <dbReference type="ChEBI" id="CHEBI:18420"/>
    </ligand>
</feature>
<dbReference type="InterPro" id="IPR036389">
    <property type="entry name" value="RNase_III_sf"/>
</dbReference>
<dbReference type="Pfam" id="PF14622">
    <property type="entry name" value="Ribonucleas_3_3"/>
    <property type="match status" value="1"/>
</dbReference>
<dbReference type="Gene3D" id="3.30.160.20">
    <property type="match status" value="1"/>
</dbReference>
<evidence type="ECO:0000256" key="5">
    <source>
        <dbReference type="ARBA" id="ARBA00022490"/>
    </source>
</evidence>
<proteinExistence type="inferred from homology"/>
<comment type="subunit">
    <text evidence="4 15">Homodimer.</text>
</comment>
<dbReference type="SMART" id="SM00535">
    <property type="entry name" value="RIBOc"/>
    <property type="match status" value="1"/>
</dbReference>
<evidence type="ECO:0000259" key="16">
    <source>
        <dbReference type="PROSITE" id="PS50137"/>
    </source>
</evidence>
<feature type="domain" description="RNase III" evidence="17">
    <location>
        <begin position="11"/>
        <end position="140"/>
    </location>
</feature>
<comment type="similarity">
    <text evidence="3">Belongs to the ribonuclease III family.</text>
</comment>
<comment type="function">
    <text evidence="15">Digests double-stranded RNA. Involved in the processing of primary rRNA transcript to yield the immediate precursors to the large and small rRNAs (23S and 16S). Processes some mRNAs, and tRNAs when they are encoded in the rRNA operon. Processes pre-crRNA and tracrRNA of type II CRISPR loci if present in the organism.</text>
</comment>
<dbReference type="Gene3D" id="1.10.1520.10">
    <property type="entry name" value="Ribonuclease III domain"/>
    <property type="match status" value="1"/>
</dbReference>
<dbReference type="InterPro" id="IPR011907">
    <property type="entry name" value="RNase_III"/>
</dbReference>
<reference evidence="18" key="1">
    <citation type="journal article" date="2016" name="Genome Announc.">
        <title>Draft Genome Sequence of the Syntrophic Lactate-Degrading Bacterium Tepidanaerobacter syntrophicus JLT.</title>
        <authorList>
            <person name="Matsuura N."/>
            <person name="Ohashi A."/>
            <person name="Tourlousse D.M."/>
            <person name="Sekiguchi Y."/>
        </authorList>
    </citation>
    <scope>NUCLEOTIDE SEQUENCE [LARGE SCALE GENOMIC DNA]</scope>
    <source>
        <strain evidence="18">JL</strain>
    </source>
</reference>
<dbReference type="CDD" id="cd10845">
    <property type="entry name" value="DSRM_RNAse_III_family"/>
    <property type="match status" value="1"/>
</dbReference>
<feature type="active site" evidence="15">
    <location>
        <position position="129"/>
    </location>
</feature>
<dbReference type="SMART" id="SM00358">
    <property type="entry name" value="DSRM"/>
    <property type="match status" value="1"/>
</dbReference>
<evidence type="ECO:0000256" key="6">
    <source>
        <dbReference type="ARBA" id="ARBA00022552"/>
    </source>
</evidence>
<dbReference type="PROSITE" id="PS50142">
    <property type="entry name" value="RNASE_3_2"/>
    <property type="match status" value="1"/>
</dbReference>
<evidence type="ECO:0000256" key="15">
    <source>
        <dbReference type="HAMAP-Rule" id="MF_00104"/>
    </source>
</evidence>
<feature type="binding site" evidence="15">
    <location>
        <position position="129"/>
    </location>
    <ligand>
        <name>Mg(2+)</name>
        <dbReference type="ChEBI" id="CHEBI:18420"/>
    </ligand>
</feature>
<dbReference type="GO" id="GO:0019843">
    <property type="term" value="F:rRNA binding"/>
    <property type="evidence" value="ECO:0007669"/>
    <property type="project" value="UniProtKB-KW"/>
</dbReference>
<dbReference type="SUPFAM" id="SSF54768">
    <property type="entry name" value="dsRNA-binding domain-like"/>
    <property type="match status" value="1"/>
</dbReference>
<dbReference type="AlphaFoldDB" id="A0A0U9HHK3"/>
<accession>A0A0U9HHK3</accession>
<evidence type="ECO:0000256" key="12">
    <source>
        <dbReference type="ARBA" id="ARBA00022801"/>
    </source>
</evidence>
<dbReference type="HAMAP" id="MF_00104">
    <property type="entry name" value="RNase_III"/>
    <property type="match status" value="1"/>
</dbReference>
<dbReference type="GO" id="GO:0046872">
    <property type="term" value="F:metal ion binding"/>
    <property type="evidence" value="ECO:0007669"/>
    <property type="project" value="UniProtKB-KW"/>
</dbReference>
<keyword evidence="8 15" id="KW-0819">tRNA processing</keyword>
<dbReference type="Pfam" id="PF00035">
    <property type="entry name" value="dsrm"/>
    <property type="match status" value="1"/>
</dbReference>
<dbReference type="EC" id="3.1.26.3" evidence="15"/>
<evidence type="ECO:0000256" key="11">
    <source>
        <dbReference type="ARBA" id="ARBA00022759"/>
    </source>
</evidence>
<sequence>MSMDEKRLQQLTILEEKISIKFSDISILNQAFVHPSLANEKEKFHQENNQRLEFLGDAVLELAISEYLYRNYDFLTEGQMTKVRAFTVCESSLANIARQLALNEYLILSKGEENTGGREKASILADTFEALIGAIYIDKGYKIAYDFIIKNLEEIIKKAVNGKCGFDYKTDLQELLQKFGDEKIIYNVISESGPDHDKLFQVEVVWKDKILGKGGGKSKKQAEQMAAKAALDKINFSEI</sequence>
<dbReference type="PROSITE" id="PS50137">
    <property type="entry name" value="DS_RBD"/>
    <property type="match status" value="1"/>
</dbReference>
<evidence type="ECO:0000256" key="14">
    <source>
        <dbReference type="ARBA" id="ARBA00022884"/>
    </source>
</evidence>
<gene>
    <name evidence="15" type="primary">rnc</name>
    <name evidence="18" type="ORF">TSYNT_9557</name>
</gene>
<dbReference type="FunFam" id="1.10.1520.10:FF:000001">
    <property type="entry name" value="Ribonuclease 3"/>
    <property type="match status" value="1"/>
</dbReference>
<dbReference type="PANTHER" id="PTHR11207:SF0">
    <property type="entry name" value="RIBONUCLEASE 3"/>
    <property type="match status" value="1"/>
</dbReference>
<keyword evidence="9 15" id="KW-0540">Nuclease</keyword>
<dbReference type="GO" id="GO:0006397">
    <property type="term" value="P:mRNA processing"/>
    <property type="evidence" value="ECO:0007669"/>
    <property type="project" value="UniProtKB-UniRule"/>
</dbReference>
<comment type="catalytic activity">
    <reaction evidence="1 15">
        <text>Endonucleolytic cleavage to 5'-phosphomonoester.</text>
        <dbReference type="EC" id="3.1.26.3"/>
    </reaction>
</comment>
<dbReference type="GO" id="GO:0003725">
    <property type="term" value="F:double-stranded RNA binding"/>
    <property type="evidence" value="ECO:0007669"/>
    <property type="project" value="TreeGrafter"/>
</dbReference>
<dbReference type="InterPro" id="IPR000999">
    <property type="entry name" value="RNase_III_dom"/>
</dbReference>
<dbReference type="GO" id="GO:0006364">
    <property type="term" value="P:rRNA processing"/>
    <property type="evidence" value="ECO:0007669"/>
    <property type="project" value="UniProtKB-UniRule"/>
</dbReference>
<dbReference type="OrthoDB" id="9805026at2"/>
<evidence type="ECO:0000256" key="1">
    <source>
        <dbReference type="ARBA" id="ARBA00000109"/>
    </source>
</evidence>
<dbReference type="CDD" id="cd00593">
    <property type="entry name" value="RIBOc"/>
    <property type="match status" value="1"/>
</dbReference>
<dbReference type="EMBL" id="DF977003">
    <property type="protein sequence ID" value="GAQ26293.1"/>
    <property type="molecule type" value="Genomic_DNA"/>
</dbReference>
<name>A0A0U9HHK3_9FIRM</name>
<dbReference type="GO" id="GO:0010468">
    <property type="term" value="P:regulation of gene expression"/>
    <property type="evidence" value="ECO:0007669"/>
    <property type="project" value="TreeGrafter"/>
</dbReference>
<dbReference type="SUPFAM" id="SSF69065">
    <property type="entry name" value="RNase III domain-like"/>
    <property type="match status" value="1"/>
</dbReference>
<evidence type="ECO:0000313" key="19">
    <source>
        <dbReference type="Proteomes" id="UP000062160"/>
    </source>
</evidence>
<keyword evidence="10 15" id="KW-0479">Metal-binding</keyword>
<dbReference type="GO" id="GO:0008033">
    <property type="term" value="P:tRNA processing"/>
    <property type="evidence" value="ECO:0007669"/>
    <property type="project" value="UniProtKB-KW"/>
</dbReference>
<evidence type="ECO:0000256" key="3">
    <source>
        <dbReference type="ARBA" id="ARBA00010183"/>
    </source>
</evidence>
<comment type="subcellular location">
    <subcellularLocation>
        <location evidence="2 15">Cytoplasm</location>
    </subcellularLocation>
</comment>
<dbReference type="GO" id="GO:0005737">
    <property type="term" value="C:cytoplasm"/>
    <property type="evidence" value="ECO:0007669"/>
    <property type="project" value="UniProtKB-SubCell"/>
</dbReference>
<evidence type="ECO:0000256" key="8">
    <source>
        <dbReference type="ARBA" id="ARBA00022694"/>
    </source>
</evidence>
<evidence type="ECO:0000256" key="2">
    <source>
        <dbReference type="ARBA" id="ARBA00004496"/>
    </source>
</evidence>
<feature type="domain" description="DRBM" evidence="16">
    <location>
        <begin position="167"/>
        <end position="236"/>
    </location>
</feature>
<keyword evidence="15" id="KW-0699">rRNA-binding</keyword>
<dbReference type="GO" id="GO:0042802">
    <property type="term" value="F:identical protein binding"/>
    <property type="evidence" value="ECO:0007669"/>
    <property type="project" value="UniProtKB-ARBA"/>
</dbReference>
<dbReference type="InterPro" id="IPR014720">
    <property type="entry name" value="dsRBD_dom"/>
</dbReference>
<evidence type="ECO:0000256" key="9">
    <source>
        <dbReference type="ARBA" id="ARBA00022722"/>
    </source>
</evidence>
<keyword evidence="14 15" id="KW-0694">RNA-binding</keyword>
<evidence type="ECO:0000256" key="13">
    <source>
        <dbReference type="ARBA" id="ARBA00022842"/>
    </source>
</evidence>
<keyword evidence="5 15" id="KW-0963">Cytoplasm</keyword>
<dbReference type="RefSeq" id="WP_059034236.1">
    <property type="nucleotide sequence ID" value="NZ_BSDN01000004.1"/>
</dbReference>
<feature type="binding site" evidence="15">
    <location>
        <position position="53"/>
    </location>
    <ligand>
        <name>Mg(2+)</name>
        <dbReference type="ChEBI" id="CHEBI:18420"/>
    </ligand>
</feature>
<organism evidence="18">
    <name type="scientific">Tepidanaerobacter syntrophicus</name>
    <dbReference type="NCBI Taxonomy" id="224999"/>
    <lineage>
        <taxon>Bacteria</taxon>
        <taxon>Bacillati</taxon>
        <taxon>Bacillota</taxon>
        <taxon>Clostridia</taxon>
        <taxon>Thermosediminibacterales</taxon>
        <taxon>Tepidanaerobacteraceae</taxon>
        <taxon>Tepidanaerobacter</taxon>
    </lineage>
</organism>
<dbReference type="PROSITE" id="PS00517">
    <property type="entry name" value="RNASE_3_1"/>
    <property type="match status" value="1"/>
</dbReference>
<dbReference type="FunFam" id="3.30.160.20:FF:000003">
    <property type="entry name" value="Ribonuclease 3"/>
    <property type="match status" value="1"/>
</dbReference>
<evidence type="ECO:0000256" key="4">
    <source>
        <dbReference type="ARBA" id="ARBA00011738"/>
    </source>
</evidence>
<keyword evidence="6 15" id="KW-0698">rRNA processing</keyword>
<keyword evidence="11 15" id="KW-0255">Endonuclease</keyword>
<dbReference type="STRING" id="224999.GCA_001485475_02337"/>
<dbReference type="PANTHER" id="PTHR11207">
    <property type="entry name" value="RIBONUCLEASE III"/>
    <property type="match status" value="1"/>
</dbReference>
<keyword evidence="12 15" id="KW-0378">Hydrolase</keyword>
<keyword evidence="19" id="KW-1185">Reference proteome</keyword>
<keyword evidence="13 15" id="KW-0460">Magnesium</keyword>
<feature type="active site" evidence="15">
    <location>
        <position position="57"/>
    </location>
</feature>
<dbReference type="NCBIfam" id="TIGR02191">
    <property type="entry name" value="RNaseIII"/>
    <property type="match status" value="1"/>
</dbReference>
<evidence type="ECO:0000259" key="17">
    <source>
        <dbReference type="PROSITE" id="PS50142"/>
    </source>
</evidence>
<comment type="cofactor">
    <cofactor evidence="15">
        <name>Mg(2+)</name>
        <dbReference type="ChEBI" id="CHEBI:18420"/>
    </cofactor>
</comment>
<evidence type="ECO:0000256" key="10">
    <source>
        <dbReference type="ARBA" id="ARBA00022723"/>
    </source>
</evidence>